<name>A0A9W9ATN8_9AGAR</name>
<feature type="compositionally biased region" description="Polar residues" evidence="1">
    <location>
        <begin position="61"/>
        <end position="71"/>
    </location>
</feature>
<feature type="compositionally biased region" description="Low complexity" evidence="1">
    <location>
        <begin position="315"/>
        <end position="335"/>
    </location>
</feature>
<feature type="compositionally biased region" description="Polar residues" evidence="1">
    <location>
        <begin position="336"/>
        <end position="351"/>
    </location>
</feature>
<feature type="region of interest" description="Disordered" evidence="1">
    <location>
        <begin position="232"/>
        <end position="351"/>
    </location>
</feature>
<evidence type="ECO:0000313" key="3">
    <source>
        <dbReference type="Proteomes" id="UP001150266"/>
    </source>
</evidence>
<dbReference type="Proteomes" id="UP001150266">
    <property type="component" value="Unassembled WGS sequence"/>
</dbReference>
<sequence>MADILANPLVGVRQSPSFSSLQSPLEPDPLQTLSGKGYRPANRKTRLNPSTRLSGPPTPPTSIHTATSNSGREADWNVWRNALRAAINADHFPSGQAEDVPQLFLGSRVPLSLNHSDADTIKALRQTSPEFSLQDARKEYSRFSKDTGMLPKLANLVEQARERSRCVNESNRVSAFEHSTRSAMVGRSITTQLPNCTSAAGSPSNSLHPGIIVMDIEPDVDGLRLLSRHRSNTLSTQPPMPSVPSSSSSAQSSPLCVTPELPAVPLPILSQSSPSHRMGSKGDIAFDDSPSTKVDVYSLKSLLAHPNSPSKPLDTTSPRSERTSPPSLPSSAAPSQINNRSAEQGPSYLSRSQRRLARVVVNPSYHDMQSYLYEGGQTSVVSGGVMLGPQVQGKKQGQGLAFTPKGRAQHHRKSQKAQGNRPPKPKDASA</sequence>
<feature type="compositionally biased region" description="Low complexity" evidence="1">
    <location>
        <begin position="14"/>
        <end position="25"/>
    </location>
</feature>
<proteinExistence type="predicted"/>
<gene>
    <name evidence="2" type="ORF">J3R30DRAFT_3399678</name>
</gene>
<protein>
    <submittedName>
        <fullName evidence="2">Uncharacterized protein</fullName>
    </submittedName>
</protein>
<evidence type="ECO:0000256" key="1">
    <source>
        <dbReference type="SAM" id="MobiDB-lite"/>
    </source>
</evidence>
<dbReference type="AlphaFoldDB" id="A0A9W9ATN8"/>
<feature type="region of interest" description="Disordered" evidence="1">
    <location>
        <begin position="13"/>
        <end position="71"/>
    </location>
</feature>
<feature type="region of interest" description="Disordered" evidence="1">
    <location>
        <begin position="391"/>
        <end position="430"/>
    </location>
</feature>
<dbReference type="OrthoDB" id="19928at2759"/>
<evidence type="ECO:0000313" key="2">
    <source>
        <dbReference type="EMBL" id="KAJ4490294.1"/>
    </source>
</evidence>
<accession>A0A9W9ATN8</accession>
<comment type="caution">
    <text evidence="2">The sequence shown here is derived from an EMBL/GenBank/DDBJ whole genome shotgun (WGS) entry which is preliminary data.</text>
</comment>
<reference evidence="2" key="1">
    <citation type="submission" date="2022-08" db="EMBL/GenBank/DDBJ databases">
        <title>A Global Phylogenomic Analysis of the Shiitake Genus Lentinula.</title>
        <authorList>
            <consortium name="DOE Joint Genome Institute"/>
            <person name="Sierra-Patev S."/>
            <person name="Min B."/>
            <person name="Naranjo-Ortiz M."/>
            <person name="Looney B."/>
            <person name="Konkel Z."/>
            <person name="Slot J.C."/>
            <person name="Sakamoto Y."/>
            <person name="Steenwyk J.L."/>
            <person name="Rokas A."/>
            <person name="Carro J."/>
            <person name="Camarero S."/>
            <person name="Ferreira P."/>
            <person name="Molpeceres G."/>
            <person name="Ruiz-Duenas F.J."/>
            <person name="Serrano A."/>
            <person name="Henrissat B."/>
            <person name="Drula E."/>
            <person name="Hughes K.W."/>
            <person name="Mata J.L."/>
            <person name="Ishikawa N.K."/>
            <person name="Vargas-Isla R."/>
            <person name="Ushijima S."/>
            <person name="Smith C.A."/>
            <person name="Ahrendt S."/>
            <person name="Andreopoulos W."/>
            <person name="He G."/>
            <person name="Labutti K."/>
            <person name="Lipzen A."/>
            <person name="Ng V."/>
            <person name="Riley R."/>
            <person name="Sandor L."/>
            <person name="Barry K."/>
            <person name="Martinez A.T."/>
            <person name="Xiao Y."/>
            <person name="Gibbons J.G."/>
            <person name="Terashima K."/>
            <person name="Grigoriev I.V."/>
            <person name="Hibbett D.S."/>
        </authorList>
    </citation>
    <scope>NUCLEOTIDE SEQUENCE</scope>
    <source>
        <strain evidence="2">JLM2183</strain>
    </source>
</reference>
<dbReference type="EMBL" id="JAOTPV010000001">
    <property type="protein sequence ID" value="KAJ4490294.1"/>
    <property type="molecule type" value="Genomic_DNA"/>
</dbReference>
<keyword evidence="3" id="KW-1185">Reference proteome</keyword>
<feature type="compositionally biased region" description="Low complexity" evidence="1">
    <location>
        <begin position="243"/>
        <end position="254"/>
    </location>
</feature>
<organism evidence="2 3">
    <name type="scientific">Lentinula aciculospora</name>
    <dbReference type="NCBI Taxonomy" id="153920"/>
    <lineage>
        <taxon>Eukaryota</taxon>
        <taxon>Fungi</taxon>
        <taxon>Dikarya</taxon>
        <taxon>Basidiomycota</taxon>
        <taxon>Agaricomycotina</taxon>
        <taxon>Agaricomycetes</taxon>
        <taxon>Agaricomycetidae</taxon>
        <taxon>Agaricales</taxon>
        <taxon>Marasmiineae</taxon>
        <taxon>Omphalotaceae</taxon>
        <taxon>Lentinula</taxon>
    </lineage>
</organism>